<organism evidence="2 3">
    <name type="scientific">Collinsella stercoris DSM 13279</name>
    <dbReference type="NCBI Taxonomy" id="445975"/>
    <lineage>
        <taxon>Bacteria</taxon>
        <taxon>Bacillati</taxon>
        <taxon>Actinomycetota</taxon>
        <taxon>Coriobacteriia</taxon>
        <taxon>Coriobacteriales</taxon>
        <taxon>Coriobacteriaceae</taxon>
        <taxon>Collinsella</taxon>
    </lineage>
</organism>
<dbReference type="RefSeq" id="WP_006721089.1">
    <property type="nucleotide sequence ID" value="NZ_CP085935.1"/>
</dbReference>
<dbReference type="OrthoDB" id="3176447at2"/>
<keyword evidence="1" id="KW-0472">Membrane</keyword>
<dbReference type="Proteomes" id="UP000003560">
    <property type="component" value="Unassembled WGS sequence"/>
</dbReference>
<evidence type="ECO:0000256" key="1">
    <source>
        <dbReference type="SAM" id="Phobius"/>
    </source>
</evidence>
<dbReference type="EMBL" id="ABXJ01000077">
    <property type="protein sequence ID" value="EEA90339.1"/>
    <property type="molecule type" value="Genomic_DNA"/>
</dbReference>
<sequence length="119" mass="12483">MSRKSKAVCIILDALAAGIALIPIAWFFAGASSFPPEVPLHFGVGGADRWGDPMELAPVAFLPLCLTAFCIVSQILNLANLPLVVTREKRTVIVAVITLASSIAAVALSMWLFGLSFGG</sequence>
<feature type="transmembrane region" description="Helical" evidence="1">
    <location>
        <begin position="59"/>
        <end position="79"/>
    </location>
</feature>
<feature type="transmembrane region" description="Helical" evidence="1">
    <location>
        <begin position="91"/>
        <end position="113"/>
    </location>
</feature>
<gene>
    <name evidence="2" type="ORF">COLSTE_01445</name>
</gene>
<evidence type="ECO:0000313" key="3">
    <source>
        <dbReference type="Proteomes" id="UP000003560"/>
    </source>
</evidence>
<comment type="caution">
    <text evidence="2">The sequence shown here is derived from an EMBL/GenBank/DDBJ whole genome shotgun (WGS) entry which is preliminary data.</text>
</comment>
<keyword evidence="3" id="KW-1185">Reference proteome</keyword>
<evidence type="ECO:0008006" key="4">
    <source>
        <dbReference type="Google" id="ProtNLM"/>
    </source>
</evidence>
<reference evidence="2 3" key="1">
    <citation type="submission" date="2008-10" db="EMBL/GenBank/DDBJ databases">
        <title>Draft genome sequence of Collinsella stercoris (DSM 13279).</title>
        <authorList>
            <person name="Sudarsanam P."/>
            <person name="Ley R."/>
            <person name="Guruge J."/>
            <person name="Turnbaugh P.J."/>
            <person name="Mahowald M."/>
            <person name="Liep D."/>
            <person name="Gordon J."/>
        </authorList>
    </citation>
    <scope>NUCLEOTIDE SEQUENCE [LARGE SCALE GENOMIC DNA]</scope>
    <source>
        <strain evidence="2 3">DSM 13279</strain>
    </source>
</reference>
<accession>B6GBI6</accession>
<evidence type="ECO:0000313" key="2">
    <source>
        <dbReference type="EMBL" id="EEA90339.1"/>
    </source>
</evidence>
<keyword evidence="1" id="KW-1133">Transmembrane helix</keyword>
<name>B6GBI6_9ACTN</name>
<proteinExistence type="predicted"/>
<protein>
    <recommendedName>
        <fullName evidence="4">DUF1648 domain-containing protein</fullName>
    </recommendedName>
</protein>
<feature type="transmembrane region" description="Helical" evidence="1">
    <location>
        <begin position="7"/>
        <end position="29"/>
    </location>
</feature>
<dbReference type="AlphaFoldDB" id="B6GBI6"/>
<keyword evidence="1" id="KW-0812">Transmembrane</keyword>
<reference evidence="2 3" key="2">
    <citation type="submission" date="2008-10" db="EMBL/GenBank/DDBJ databases">
        <authorList>
            <person name="Fulton L."/>
            <person name="Clifton S."/>
            <person name="Fulton B."/>
            <person name="Xu J."/>
            <person name="Minx P."/>
            <person name="Pepin K.H."/>
            <person name="Johnson M."/>
            <person name="Thiruvilangam P."/>
            <person name="Bhonagiri V."/>
            <person name="Nash W.E."/>
            <person name="Mardis E.R."/>
            <person name="Wilson R.K."/>
        </authorList>
    </citation>
    <scope>NUCLEOTIDE SEQUENCE [LARGE SCALE GENOMIC DNA]</scope>
    <source>
        <strain evidence="2 3">DSM 13279</strain>
    </source>
</reference>
<dbReference type="HOGENOM" id="CLU_2057389_0_0_11"/>
<dbReference type="STRING" id="445975.COLSTE_01445"/>
<dbReference type="GeneID" id="98003180"/>